<evidence type="ECO:0000313" key="1">
    <source>
        <dbReference type="EMBL" id="OCF59523.1"/>
    </source>
</evidence>
<gene>
    <name evidence="1" type="ORF">L486_02190</name>
</gene>
<dbReference type="Proteomes" id="UP000092583">
    <property type="component" value="Unassembled WGS sequence"/>
</dbReference>
<dbReference type="EMBL" id="KI669460">
    <property type="protein sequence ID" value="OCF59523.1"/>
    <property type="molecule type" value="Genomic_DNA"/>
</dbReference>
<name>A0A1B9IVH3_9TREE</name>
<dbReference type="OrthoDB" id="10512491at2759"/>
<protein>
    <submittedName>
        <fullName evidence="1">Uncharacterized protein</fullName>
    </submittedName>
</protein>
<accession>A0A1B9IVH3</accession>
<sequence length="215" mass="24142">MIPDISTAYRNFISPSVSSVFRAMLEIPQPTSEVDSATIPSYAEATSMDQKPIDMKCSPGALEGFLSILVTPIPMLPSSSLEDTYEVLRLCHRYGCKKQYTDKVRQRISEAADGSLQLWDVLEVASSLDDRSLGKMLLSQFSRANFMTSYVDGISRVNSAWKGKILVSCVSPPEELKIQVYNYNGLPFGIRKSWGWLLKTGEWKGLFDDFDTDNW</sequence>
<proteinExistence type="predicted"/>
<reference evidence="1 2" key="1">
    <citation type="submission" date="2013-07" db="EMBL/GenBank/DDBJ databases">
        <title>The Genome Sequence of Kwoniella mangroviensis CBS10435.</title>
        <authorList>
            <consortium name="The Broad Institute Genome Sequencing Platform"/>
            <person name="Cuomo C."/>
            <person name="Litvintseva A."/>
            <person name="Chen Y."/>
            <person name="Heitman J."/>
            <person name="Sun S."/>
            <person name="Springer D."/>
            <person name="Dromer F."/>
            <person name="Young S.K."/>
            <person name="Zeng Q."/>
            <person name="Gargeya S."/>
            <person name="Fitzgerald M."/>
            <person name="Abouelleil A."/>
            <person name="Alvarado L."/>
            <person name="Berlin A.M."/>
            <person name="Chapman S.B."/>
            <person name="Dewar J."/>
            <person name="Goldberg J."/>
            <person name="Griggs A."/>
            <person name="Gujja S."/>
            <person name="Hansen M."/>
            <person name="Howarth C."/>
            <person name="Imamovic A."/>
            <person name="Larimer J."/>
            <person name="McCowan C."/>
            <person name="Murphy C."/>
            <person name="Pearson M."/>
            <person name="Priest M."/>
            <person name="Roberts A."/>
            <person name="Saif S."/>
            <person name="Shea T."/>
            <person name="Sykes S."/>
            <person name="Wortman J."/>
            <person name="Nusbaum C."/>
            <person name="Birren B."/>
        </authorList>
    </citation>
    <scope>NUCLEOTIDE SEQUENCE [LARGE SCALE GENOMIC DNA]</scope>
    <source>
        <strain evidence="1 2">CBS 10435</strain>
    </source>
</reference>
<dbReference type="AlphaFoldDB" id="A0A1B9IVH3"/>
<organism evidence="1 2">
    <name type="scientific">Kwoniella mangroviensis CBS 10435</name>
    <dbReference type="NCBI Taxonomy" id="1331196"/>
    <lineage>
        <taxon>Eukaryota</taxon>
        <taxon>Fungi</taxon>
        <taxon>Dikarya</taxon>
        <taxon>Basidiomycota</taxon>
        <taxon>Agaricomycotina</taxon>
        <taxon>Tremellomycetes</taxon>
        <taxon>Tremellales</taxon>
        <taxon>Cryptococcaceae</taxon>
        <taxon>Kwoniella</taxon>
    </lineage>
</organism>
<evidence type="ECO:0000313" key="2">
    <source>
        <dbReference type="Proteomes" id="UP000092583"/>
    </source>
</evidence>
<reference evidence="2" key="2">
    <citation type="submission" date="2013-12" db="EMBL/GenBank/DDBJ databases">
        <title>Evolution of pathogenesis and genome organization in the Tremellales.</title>
        <authorList>
            <person name="Cuomo C."/>
            <person name="Litvintseva A."/>
            <person name="Heitman J."/>
            <person name="Chen Y."/>
            <person name="Sun S."/>
            <person name="Springer D."/>
            <person name="Dromer F."/>
            <person name="Young S."/>
            <person name="Zeng Q."/>
            <person name="Chapman S."/>
            <person name="Gujja S."/>
            <person name="Saif S."/>
            <person name="Birren B."/>
        </authorList>
    </citation>
    <scope>NUCLEOTIDE SEQUENCE [LARGE SCALE GENOMIC DNA]</scope>
    <source>
        <strain evidence="2">CBS 10435</strain>
    </source>
</reference>
<keyword evidence="2" id="KW-1185">Reference proteome</keyword>